<evidence type="ECO:0000313" key="1">
    <source>
        <dbReference type="EMBL" id="NQX50361.1"/>
    </source>
</evidence>
<dbReference type="EMBL" id="JABNND010000005">
    <property type="protein sequence ID" value="NQX50361.1"/>
    <property type="molecule type" value="Genomic_DNA"/>
</dbReference>
<evidence type="ECO:0000313" key="2">
    <source>
        <dbReference type="Proteomes" id="UP000551316"/>
    </source>
</evidence>
<proteinExistence type="predicted"/>
<reference evidence="1 2" key="1">
    <citation type="submission" date="2020-05" db="EMBL/GenBank/DDBJ databases">
        <title>Draft Genome Sequence of Bifidobacterium longum subsp. Infantis BI-G201, a Commercialization Strain.</title>
        <authorList>
            <person name="Song J."/>
            <person name="Xu Y."/>
            <person name="Han D."/>
            <person name="Teng Q."/>
            <person name="Jiang D."/>
            <person name="Liu Q."/>
        </authorList>
    </citation>
    <scope>NUCLEOTIDE SEQUENCE [LARGE SCALE GENOMIC DNA]</scope>
    <source>
        <strain evidence="1 2">BI-G201</strain>
    </source>
</reference>
<organism evidence="1 2">
    <name type="scientific">Bifidobacterium longum subsp. infantis</name>
    <dbReference type="NCBI Taxonomy" id="1682"/>
    <lineage>
        <taxon>Bacteria</taxon>
        <taxon>Bacillati</taxon>
        <taxon>Actinomycetota</taxon>
        <taxon>Actinomycetes</taxon>
        <taxon>Bifidobacteriales</taxon>
        <taxon>Bifidobacteriaceae</taxon>
        <taxon>Bifidobacterium</taxon>
    </lineage>
</organism>
<accession>A0A7D5CCS2</accession>
<sequence>MIKGIKIAISSFIACTIILSSANVANASEAEFVNHPHSISNTQTLQEEELQRGLELIMEIPDDVLGEGNAATRLWMQEHDFNEQPMGRASVGGCVAAIAAVIASTAFPAAKILKIKKLIKSLGGVVEAVKIIAGASFSYEKLHALGGAASALAAELLGIDGIKKQCFA</sequence>
<dbReference type="Proteomes" id="UP000551316">
    <property type="component" value="Unassembled WGS sequence"/>
</dbReference>
<gene>
    <name evidence="1" type="ORF">HNS28_02425</name>
</gene>
<name>A0A7D5CCS2_BIFLI</name>
<protein>
    <submittedName>
        <fullName evidence="1">Uncharacterized protein</fullName>
    </submittedName>
</protein>
<comment type="caution">
    <text evidence="1">The sequence shown here is derived from an EMBL/GenBank/DDBJ whole genome shotgun (WGS) entry which is preliminary data.</text>
</comment>
<dbReference type="RefSeq" id="WP_050496321.1">
    <property type="nucleotide sequence ID" value="NZ_BCYF01000083.1"/>
</dbReference>
<dbReference type="AlphaFoldDB" id="A0A7D5CCS2"/>